<dbReference type="Gene3D" id="1.10.287.950">
    <property type="entry name" value="Methyl-accepting chemotaxis protein"/>
    <property type="match status" value="1"/>
</dbReference>
<feature type="coiled-coil region" evidence="4">
    <location>
        <begin position="104"/>
        <end position="131"/>
    </location>
</feature>
<name>A0A2L1GNY3_9BACT</name>
<dbReference type="SUPFAM" id="SSF158472">
    <property type="entry name" value="HAMP domain-like"/>
    <property type="match status" value="1"/>
</dbReference>
<dbReference type="EMBL" id="CP021255">
    <property type="protein sequence ID" value="AVD71390.1"/>
    <property type="molecule type" value="Genomic_DNA"/>
</dbReference>
<evidence type="ECO:0000259" key="7">
    <source>
        <dbReference type="PROSITE" id="PS50885"/>
    </source>
</evidence>
<dbReference type="Pfam" id="PF00672">
    <property type="entry name" value="HAMP"/>
    <property type="match status" value="1"/>
</dbReference>
<evidence type="ECO:0000256" key="3">
    <source>
        <dbReference type="PROSITE-ProRule" id="PRU00284"/>
    </source>
</evidence>
<evidence type="ECO:0000256" key="4">
    <source>
        <dbReference type="SAM" id="Coils"/>
    </source>
</evidence>
<dbReference type="Proteomes" id="UP000239867">
    <property type="component" value="Chromosome"/>
</dbReference>
<dbReference type="SUPFAM" id="SSF58104">
    <property type="entry name" value="Methyl-accepting chemotaxis protein (MCP) signaling domain"/>
    <property type="match status" value="1"/>
</dbReference>
<dbReference type="CDD" id="cd06225">
    <property type="entry name" value="HAMP"/>
    <property type="match status" value="1"/>
</dbReference>
<organism evidence="8 9">
    <name type="scientific">Desulfobulbus oralis</name>
    <dbReference type="NCBI Taxonomy" id="1986146"/>
    <lineage>
        <taxon>Bacteria</taxon>
        <taxon>Pseudomonadati</taxon>
        <taxon>Thermodesulfobacteriota</taxon>
        <taxon>Desulfobulbia</taxon>
        <taxon>Desulfobulbales</taxon>
        <taxon>Desulfobulbaceae</taxon>
        <taxon>Desulfobulbus</taxon>
    </lineage>
</organism>
<gene>
    <name evidence="8" type="ORF">CAY53_07850</name>
</gene>
<dbReference type="SMART" id="SM00283">
    <property type="entry name" value="MA"/>
    <property type="match status" value="1"/>
</dbReference>
<keyword evidence="5" id="KW-0472">Membrane</keyword>
<reference evidence="8 9" key="1">
    <citation type="journal article" date="2018" name="MBio">
        <title>Insights into the evolution of host association through the isolation and characterization of a novel human periodontal pathobiont, Desulfobulbus oralis.</title>
        <authorList>
            <person name="Cross K.L."/>
            <person name="Chirania P."/>
            <person name="Xiong W."/>
            <person name="Beall C.J."/>
            <person name="Elkins J.G."/>
            <person name="Giannone R.J."/>
            <person name="Griffen A.L."/>
            <person name="Guss A.M."/>
            <person name="Hettich R.L."/>
            <person name="Joshi S.S."/>
            <person name="Mokrzan E.M."/>
            <person name="Martin R.K."/>
            <person name="Zhulin I.B."/>
            <person name="Leys E.J."/>
            <person name="Podar M."/>
        </authorList>
    </citation>
    <scope>NUCLEOTIDE SEQUENCE [LARGE SCALE GENOMIC DNA]</scope>
    <source>
        <strain evidence="8 9">ORNL</strain>
    </source>
</reference>
<dbReference type="PROSITE" id="PS50885">
    <property type="entry name" value="HAMP"/>
    <property type="match status" value="2"/>
</dbReference>
<evidence type="ECO:0000313" key="9">
    <source>
        <dbReference type="Proteomes" id="UP000239867"/>
    </source>
</evidence>
<dbReference type="PANTHER" id="PTHR32089:SF112">
    <property type="entry name" value="LYSOZYME-LIKE PROTEIN-RELATED"/>
    <property type="match status" value="1"/>
</dbReference>
<comment type="similarity">
    <text evidence="2">Belongs to the methyl-accepting chemotaxis (MCP) protein family.</text>
</comment>
<feature type="domain" description="Methyl-accepting transducer" evidence="6">
    <location>
        <begin position="447"/>
        <end position="683"/>
    </location>
</feature>
<feature type="transmembrane region" description="Helical" evidence="5">
    <location>
        <begin position="311"/>
        <end position="331"/>
    </location>
</feature>
<keyword evidence="1 3" id="KW-0807">Transducer</keyword>
<dbReference type="KEGG" id="deo:CAY53_07850"/>
<evidence type="ECO:0000259" key="6">
    <source>
        <dbReference type="PROSITE" id="PS50111"/>
    </source>
</evidence>
<evidence type="ECO:0000313" key="8">
    <source>
        <dbReference type="EMBL" id="AVD71390.1"/>
    </source>
</evidence>
<dbReference type="InterPro" id="IPR004089">
    <property type="entry name" value="MCPsignal_dom"/>
</dbReference>
<dbReference type="PANTHER" id="PTHR32089">
    <property type="entry name" value="METHYL-ACCEPTING CHEMOTAXIS PROTEIN MCPB"/>
    <property type="match status" value="1"/>
</dbReference>
<keyword evidence="5" id="KW-0812">Transmembrane</keyword>
<keyword evidence="5" id="KW-1133">Transmembrane helix</keyword>
<accession>A0A2L1GNY3</accession>
<dbReference type="RefSeq" id="WP_104936655.1">
    <property type="nucleotide sequence ID" value="NZ_CP021255.1"/>
</dbReference>
<keyword evidence="4" id="KW-0175">Coiled coil</keyword>
<dbReference type="GO" id="GO:0007165">
    <property type="term" value="P:signal transduction"/>
    <property type="evidence" value="ECO:0007669"/>
    <property type="project" value="UniProtKB-KW"/>
</dbReference>
<evidence type="ECO:0008006" key="10">
    <source>
        <dbReference type="Google" id="ProtNLM"/>
    </source>
</evidence>
<feature type="domain" description="HAMP" evidence="7">
    <location>
        <begin position="333"/>
        <end position="385"/>
    </location>
</feature>
<protein>
    <recommendedName>
        <fullName evidence="10">Chemotaxis protein</fullName>
    </recommendedName>
</protein>
<dbReference type="CDD" id="cd11386">
    <property type="entry name" value="MCP_signal"/>
    <property type="match status" value="1"/>
</dbReference>
<dbReference type="GO" id="GO:0016020">
    <property type="term" value="C:membrane"/>
    <property type="evidence" value="ECO:0007669"/>
    <property type="project" value="InterPro"/>
</dbReference>
<evidence type="ECO:0000256" key="2">
    <source>
        <dbReference type="ARBA" id="ARBA00029447"/>
    </source>
</evidence>
<dbReference type="PROSITE" id="PS50111">
    <property type="entry name" value="CHEMOTAXIS_TRANSDUC_2"/>
    <property type="match status" value="1"/>
</dbReference>
<dbReference type="Gene3D" id="6.10.340.10">
    <property type="match status" value="1"/>
</dbReference>
<evidence type="ECO:0000256" key="5">
    <source>
        <dbReference type="SAM" id="Phobius"/>
    </source>
</evidence>
<proteinExistence type="inferred from homology"/>
<dbReference type="Pfam" id="PF00015">
    <property type="entry name" value="MCPsignal"/>
    <property type="match status" value="1"/>
</dbReference>
<evidence type="ECO:0000256" key="1">
    <source>
        <dbReference type="ARBA" id="ARBA00023224"/>
    </source>
</evidence>
<sequence length="722" mass="77700">MEGQNGEQAAEQAIIGGGQDLLARLTGNLGIRAKLLLSFLVILALTVIVAVVALVGQRSAGQADEEMSQGQKRLARLSYEAQADVDRMRRLASMFRQTVPEQGLDAARRYAEQFQRAAAEARAKLDAMTNLVSGEQKALTRTAIDAVSRYTTGFQRTVESLDQKYNARTGLLAKQTELVEQMAAAIRSSAATSPELVQRCHHLELGYYRFLLHANAESSAVVLEGISALRAAIVAQAPNSQQAALKKLCDQFAGNFDALLKASEKIDTQFADADEAARQIDPALKSVQDDALNRQTLAGQRLQDSESASRYAILTTTILAICLGLFLAWFLSRGLTNQIDKIMALLSELGIGNFNARTEVVAQDELGVMASSLNAMLDNMTTMIQSQGDQEKLQEAFMKLMMEIDELTEGDLTVRAEVTEDVTGALADSVNTMAEQFGGIVRQVKDASNAVDRTAANVSKLTSDLAVRSLEQNKQVNNAIAAIHTIAESIRQVSRNAALSAEVSQTSRANARAGAEAVEQTHHAMDEIREQINETARSIKRLGESSMEIGNVVEIINSIADRTSILALNASIQAAMAGEAGHGFAVVAEEVQRLAESSSKSTKQIETLIKGIQAEIKDAGNRMDESISKVVQGSQLADGAYTKLQEIETVSNQLADLIQSISQSAAEQEERSEEVVASMVSVGEASTNTTNSTQATNSLMSVLNNTARELRSAVDAFKIESA</sequence>
<feature type="domain" description="HAMP" evidence="7">
    <location>
        <begin position="404"/>
        <end position="442"/>
    </location>
</feature>
<feature type="transmembrane region" description="Helical" evidence="5">
    <location>
        <begin position="35"/>
        <end position="55"/>
    </location>
</feature>
<dbReference type="InterPro" id="IPR003660">
    <property type="entry name" value="HAMP_dom"/>
</dbReference>
<dbReference type="AlphaFoldDB" id="A0A2L1GNY3"/>
<dbReference type="OrthoDB" id="2489132at2"/>
<keyword evidence="9" id="KW-1185">Reference proteome</keyword>
<dbReference type="SMART" id="SM00304">
    <property type="entry name" value="HAMP"/>
    <property type="match status" value="2"/>
</dbReference>